<protein>
    <recommendedName>
        <fullName evidence="4">CzcE family metal-binding protein</fullName>
    </recommendedName>
</protein>
<dbReference type="EMBL" id="NISI01000019">
    <property type="protein sequence ID" value="OWQ99962.1"/>
    <property type="molecule type" value="Genomic_DNA"/>
</dbReference>
<comment type="caution">
    <text evidence="2">The sequence shown here is derived from an EMBL/GenBank/DDBJ whole genome shotgun (WGS) entry which is preliminary data.</text>
</comment>
<reference evidence="2 3" key="1">
    <citation type="journal article" date="2007" name="Int. J. Syst. Evol. Microbiol.">
        <title>Description of Pelomonas aquatica sp. nov. and Pelomonas puraquae sp. nov., isolated from industrial and haemodialysis water.</title>
        <authorList>
            <person name="Gomila M."/>
            <person name="Bowien B."/>
            <person name="Falsen E."/>
            <person name="Moore E.R."/>
            <person name="Lalucat J."/>
        </authorList>
    </citation>
    <scope>NUCLEOTIDE SEQUENCE [LARGE SCALE GENOMIC DNA]</scope>
    <source>
        <strain evidence="2 3">CCUG 52769</strain>
    </source>
</reference>
<dbReference type="Pfam" id="PF16986">
    <property type="entry name" value="CzcE"/>
    <property type="match status" value="1"/>
</dbReference>
<dbReference type="OrthoDB" id="8913454at2"/>
<evidence type="ECO:0008006" key="4">
    <source>
        <dbReference type="Google" id="ProtNLM"/>
    </source>
</evidence>
<accession>A0A254MYE8</accession>
<dbReference type="Gene3D" id="2.60.40.2280">
    <property type="entry name" value="Heavy-metal resistance protein CzcE"/>
    <property type="match status" value="1"/>
</dbReference>
<feature type="signal peptide" evidence="1">
    <location>
        <begin position="1"/>
        <end position="20"/>
    </location>
</feature>
<organism evidence="2 3">
    <name type="scientific">Roseateles puraquae</name>
    <dbReference type="NCBI Taxonomy" id="431059"/>
    <lineage>
        <taxon>Bacteria</taxon>
        <taxon>Pseudomonadati</taxon>
        <taxon>Pseudomonadota</taxon>
        <taxon>Betaproteobacteria</taxon>
        <taxon>Burkholderiales</taxon>
        <taxon>Sphaerotilaceae</taxon>
        <taxon>Roseateles</taxon>
    </lineage>
</organism>
<dbReference type="InterPro" id="IPR038674">
    <property type="entry name" value="CzcE_sf"/>
</dbReference>
<dbReference type="Proteomes" id="UP000197446">
    <property type="component" value="Unassembled WGS sequence"/>
</dbReference>
<dbReference type="RefSeq" id="WP_088486189.1">
    <property type="nucleotide sequence ID" value="NZ_NISI01000019.1"/>
</dbReference>
<proteinExistence type="predicted"/>
<dbReference type="AlphaFoldDB" id="A0A254MYE8"/>
<gene>
    <name evidence="2" type="ORF">CDO81_25850</name>
</gene>
<evidence type="ECO:0000256" key="1">
    <source>
        <dbReference type="SAM" id="SignalP"/>
    </source>
</evidence>
<evidence type="ECO:0000313" key="3">
    <source>
        <dbReference type="Proteomes" id="UP000197446"/>
    </source>
</evidence>
<feature type="chain" id="PRO_5012310010" description="CzcE family metal-binding protein" evidence="1">
    <location>
        <begin position="21"/>
        <end position="113"/>
    </location>
</feature>
<dbReference type="InterPro" id="IPR031560">
    <property type="entry name" value="CzcE"/>
</dbReference>
<keyword evidence="1" id="KW-0732">Signal</keyword>
<name>A0A254MYE8_9BURK</name>
<keyword evidence="3" id="KW-1185">Reference proteome</keyword>
<sequence>MSKFKSFGTAAILLSASVLASATTQPDTFNNGRSWYGGPNSAEQATRVVDVNSVEAINAKCGDTITFRNGDKTFTWRFDVVSHRAVDFRKVAPAGFASKELVVYVSRNDTERN</sequence>
<evidence type="ECO:0000313" key="2">
    <source>
        <dbReference type="EMBL" id="OWQ99962.1"/>
    </source>
</evidence>